<dbReference type="InterPro" id="IPR006109">
    <property type="entry name" value="G3P_DH_NAD-dep_C"/>
</dbReference>
<evidence type="ECO:0000256" key="6">
    <source>
        <dbReference type="ARBA" id="ARBA00023098"/>
    </source>
</evidence>
<dbReference type="GO" id="GO:0005829">
    <property type="term" value="C:cytosol"/>
    <property type="evidence" value="ECO:0007669"/>
    <property type="project" value="TreeGrafter"/>
</dbReference>
<dbReference type="GO" id="GO:0005975">
    <property type="term" value="P:carbohydrate metabolic process"/>
    <property type="evidence" value="ECO:0007669"/>
    <property type="project" value="InterPro"/>
</dbReference>
<feature type="binding site" evidence="13">
    <location>
        <position position="252"/>
    </location>
    <ligand>
        <name>NADPH</name>
        <dbReference type="ChEBI" id="CHEBI:57783"/>
    </ligand>
</feature>
<dbReference type="GO" id="GO:0047952">
    <property type="term" value="F:glycerol-3-phosphate dehydrogenase [NAD(P)+] activity"/>
    <property type="evidence" value="ECO:0007669"/>
    <property type="project" value="UniProtKB-UniRule"/>
</dbReference>
<dbReference type="InterPro" id="IPR013328">
    <property type="entry name" value="6PGD_dom2"/>
</dbReference>
<dbReference type="GO" id="GO:0006650">
    <property type="term" value="P:glycerophospholipid metabolic process"/>
    <property type="evidence" value="ECO:0007669"/>
    <property type="project" value="UniProtKB-UniRule"/>
</dbReference>
<dbReference type="InterPro" id="IPR006168">
    <property type="entry name" value="G3P_DH_NAD-dep"/>
</dbReference>
<feature type="binding site" evidence="15">
    <location>
        <begin position="252"/>
        <end position="253"/>
    </location>
    <ligand>
        <name>substrate</name>
    </ligand>
</feature>
<evidence type="ECO:0000259" key="18">
    <source>
        <dbReference type="Pfam" id="PF01210"/>
    </source>
</evidence>
<dbReference type="AlphaFoldDB" id="A0A7G9FQP3"/>
<dbReference type="FunFam" id="3.40.50.720:FF:000019">
    <property type="entry name" value="Glycerol-3-phosphate dehydrogenase [NAD(P)+]"/>
    <property type="match status" value="1"/>
</dbReference>
<feature type="binding site" evidence="13">
    <location>
        <position position="137"/>
    </location>
    <ligand>
        <name>NADPH</name>
        <dbReference type="ChEBI" id="CHEBI:57783"/>
    </ligand>
</feature>
<evidence type="ECO:0000256" key="7">
    <source>
        <dbReference type="ARBA" id="ARBA00023209"/>
    </source>
</evidence>
<feature type="binding site" evidence="13">
    <location>
        <position position="135"/>
    </location>
    <ligand>
        <name>sn-glycerol 3-phosphate</name>
        <dbReference type="ChEBI" id="CHEBI:57597"/>
    </ligand>
</feature>
<keyword evidence="3 13" id="KW-0521">NADP</keyword>
<dbReference type="SUPFAM" id="SSF51735">
    <property type="entry name" value="NAD(P)-binding Rossmann-fold domains"/>
    <property type="match status" value="1"/>
</dbReference>
<feature type="binding site" evidence="13">
    <location>
        <position position="278"/>
    </location>
    <ligand>
        <name>NADPH</name>
        <dbReference type="ChEBI" id="CHEBI:57783"/>
    </ligand>
</feature>
<dbReference type="EMBL" id="CP060632">
    <property type="protein sequence ID" value="QNM00875.1"/>
    <property type="molecule type" value="Genomic_DNA"/>
</dbReference>
<dbReference type="FunFam" id="1.10.1040.10:FF:000001">
    <property type="entry name" value="Glycerol-3-phosphate dehydrogenase [NAD(P)+]"/>
    <property type="match status" value="1"/>
</dbReference>
<comment type="catalytic activity">
    <reaction evidence="9">
        <text>sn-glycerol 3-phosphate + NADP(+) = dihydroxyacetone phosphate + NADPH + H(+)</text>
        <dbReference type="Rhea" id="RHEA:11096"/>
        <dbReference type="ChEBI" id="CHEBI:15378"/>
        <dbReference type="ChEBI" id="CHEBI:57597"/>
        <dbReference type="ChEBI" id="CHEBI:57642"/>
        <dbReference type="ChEBI" id="CHEBI:57783"/>
        <dbReference type="ChEBI" id="CHEBI:58349"/>
        <dbReference type="EC" id="1.1.1.94"/>
    </reaction>
    <physiologicalReaction direction="right-to-left" evidence="9">
        <dbReference type="Rhea" id="RHEA:11098"/>
    </physiologicalReaction>
</comment>
<dbReference type="NCBIfam" id="NF000940">
    <property type="entry name" value="PRK00094.1-2"/>
    <property type="match status" value="1"/>
</dbReference>
<feature type="binding site" evidence="13">
    <location>
        <position position="105"/>
    </location>
    <ligand>
        <name>NADPH</name>
        <dbReference type="ChEBI" id="CHEBI:57783"/>
    </ligand>
</feature>
<keyword evidence="5 13" id="KW-0520">NAD</keyword>
<feature type="binding site" evidence="13">
    <location>
        <position position="188"/>
    </location>
    <ligand>
        <name>sn-glycerol 3-phosphate</name>
        <dbReference type="ChEBI" id="CHEBI:57597"/>
    </ligand>
</feature>
<feature type="binding site" evidence="13">
    <location>
        <position position="10"/>
    </location>
    <ligand>
        <name>NADPH</name>
        <dbReference type="ChEBI" id="CHEBI:57783"/>
    </ligand>
</feature>
<evidence type="ECO:0000256" key="13">
    <source>
        <dbReference type="HAMAP-Rule" id="MF_00394"/>
    </source>
</evidence>
<sequence length="339" mass="36593">MKIGILGAGSWGTALTVLLSDNGHDITVWSVDEKEIEMLDTKREHLTKLPGVKLPDSVRFTTDEQEVCKDAELLVMVVPSPFIRSTAKRVAPYITGAQTIVNVSKGIEDESLKTLTEVIHEEIPQCKVGVLSGPSHAEEVGKRMPTTVVAGAKDEKTALMIQDAFMNDYFRVYASPDVIGIELGGALKNVIALAAGVGDGLGCGDNAKAAIITRGIAEIIRLGTAMGGELETFAGLSGIGDLIVTCESKHSRNRKAGFLMGQGKTYKEAMDEVQMVVEGVYSAKAAYKLSQKYGVEMPIVSVVNRLLFEDLNAEEGMKMLLTRNRTSESTRLAWDNEQA</sequence>
<evidence type="ECO:0000256" key="16">
    <source>
        <dbReference type="PIRSR" id="PIRSR000114-3"/>
    </source>
</evidence>
<evidence type="ECO:0000256" key="10">
    <source>
        <dbReference type="ARBA" id="ARBA00066687"/>
    </source>
</evidence>
<feature type="binding site" evidence="13">
    <location>
        <position position="252"/>
    </location>
    <ligand>
        <name>sn-glycerol 3-phosphate</name>
        <dbReference type="ChEBI" id="CHEBI:57597"/>
    </ligand>
</feature>
<name>A0A7G9FQP3_9FIRM</name>
<dbReference type="GO" id="GO:0046168">
    <property type="term" value="P:glycerol-3-phosphate catabolic process"/>
    <property type="evidence" value="ECO:0007669"/>
    <property type="project" value="InterPro"/>
</dbReference>
<feature type="domain" description="Glycerol-3-phosphate dehydrogenase NAD-dependent N-terminal" evidence="18">
    <location>
        <begin position="2"/>
        <end position="157"/>
    </location>
</feature>
<evidence type="ECO:0000256" key="8">
    <source>
        <dbReference type="ARBA" id="ARBA00023264"/>
    </source>
</evidence>
<evidence type="ECO:0000256" key="4">
    <source>
        <dbReference type="ARBA" id="ARBA00023002"/>
    </source>
</evidence>
<comment type="function">
    <text evidence="13">Catalyzes the reduction of the glycolytic intermediate dihydroxyacetone phosphate (DHAP) to sn-glycerol 3-phosphate (G3P), the key precursor for phospholipid synthesis.</text>
</comment>
<evidence type="ECO:0000313" key="21">
    <source>
        <dbReference type="Proteomes" id="UP000515819"/>
    </source>
</evidence>
<feature type="binding site" evidence="13">
    <location>
        <position position="105"/>
    </location>
    <ligand>
        <name>sn-glycerol 3-phosphate</name>
        <dbReference type="ChEBI" id="CHEBI:57597"/>
    </ligand>
</feature>
<dbReference type="SUPFAM" id="SSF48179">
    <property type="entry name" value="6-phosphogluconate dehydrogenase C-terminal domain-like"/>
    <property type="match status" value="1"/>
</dbReference>
<evidence type="ECO:0000256" key="1">
    <source>
        <dbReference type="ARBA" id="ARBA00011009"/>
    </source>
</evidence>
<comment type="catalytic activity">
    <reaction evidence="13">
        <text>sn-glycerol 3-phosphate + NAD(+) = dihydroxyacetone phosphate + NADH + H(+)</text>
        <dbReference type="Rhea" id="RHEA:11092"/>
        <dbReference type="ChEBI" id="CHEBI:15378"/>
        <dbReference type="ChEBI" id="CHEBI:57540"/>
        <dbReference type="ChEBI" id="CHEBI:57597"/>
        <dbReference type="ChEBI" id="CHEBI:57642"/>
        <dbReference type="ChEBI" id="CHEBI:57945"/>
        <dbReference type="EC" id="1.1.1.94"/>
    </reaction>
</comment>
<feature type="binding site" evidence="16">
    <location>
        <position position="137"/>
    </location>
    <ligand>
        <name>NAD(+)</name>
        <dbReference type="ChEBI" id="CHEBI:57540"/>
    </ligand>
</feature>
<feature type="binding site" evidence="15">
    <location>
        <position position="105"/>
    </location>
    <ligand>
        <name>substrate</name>
    </ligand>
</feature>
<feature type="binding site" evidence="13">
    <location>
        <position position="241"/>
    </location>
    <ligand>
        <name>sn-glycerol 3-phosphate</name>
        <dbReference type="ChEBI" id="CHEBI:57597"/>
    </ligand>
</feature>
<feature type="binding site" evidence="16">
    <location>
        <position position="82"/>
    </location>
    <ligand>
        <name>NAD(+)</name>
        <dbReference type="ChEBI" id="CHEBI:57540"/>
    </ligand>
</feature>
<keyword evidence="13" id="KW-0547">Nucleotide-binding</keyword>
<dbReference type="PIRSF" id="PIRSF000114">
    <property type="entry name" value="Glycerol-3-P_dh"/>
    <property type="match status" value="1"/>
</dbReference>
<keyword evidence="6 13" id="KW-0443">Lipid metabolism</keyword>
<keyword evidence="13" id="KW-0963">Cytoplasm</keyword>
<proteinExistence type="inferred from homology"/>
<dbReference type="Gene3D" id="3.40.50.720">
    <property type="entry name" value="NAD(P)-binding Rossmann-like Domain"/>
    <property type="match status" value="1"/>
</dbReference>
<dbReference type="GO" id="GO:0008654">
    <property type="term" value="P:phospholipid biosynthetic process"/>
    <property type="evidence" value="ECO:0007669"/>
    <property type="project" value="UniProtKB-KW"/>
</dbReference>
<dbReference type="GO" id="GO:0046167">
    <property type="term" value="P:glycerol-3-phosphate biosynthetic process"/>
    <property type="evidence" value="ECO:0007669"/>
    <property type="project" value="UniProtKB-UniRule"/>
</dbReference>
<protein>
    <recommendedName>
        <fullName evidence="11 13">Glycerol-3-phosphate dehydrogenase [NAD(P)+]</fullName>
        <ecNumber evidence="10 13">1.1.1.94</ecNumber>
    </recommendedName>
    <alternativeName>
        <fullName evidence="13">NAD(P)(+)-dependent glycerol-3-phosphate dehydrogenase</fullName>
    </alternativeName>
    <alternativeName>
        <fullName evidence="12 13">NAD(P)H-dependent dihydroxyacetone-phosphate reductase</fullName>
    </alternativeName>
</protein>
<keyword evidence="21" id="KW-1185">Reference proteome</keyword>
<feature type="binding site" evidence="13">
    <location>
        <position position="133"/>
    </location>
    <ligand>
        <name>sn-glycerol 3-phosphate</name>
        <dbReference type="ChEBI" id="CHEBI:57597"/>
    </ligand>
</feature>
<feature type="binding site" evidence="16">
    <location>
        <position position="252"/>
    </location>
    <ligand>
        <name>NAD(+)</name>
        <dbReference type="ChEBI" id="CHEBI:57540"/>
    </ligand>
</feature>
<dbReference type="PANTHER" id="PTHR11728:SF1">
    <property type="entry name" value="GLYCEROL-3-PHOSPHATE DEHYDROGENASE [NAD(+)] 2, CHLOROPLASTIC"/>
    <property type="match status" value="1"/>
</dbReference>
<gene>
    <name evidence="13" type="primary">gpsA</name>
    <name evidence="20" type="ORF">H9Q76_06275</name>
</gene>
<evidence type="ECO:0000256" key="12">
    <source>
        <dbReference type="ARBA" id="ARBA00080511"/>
    </source>
</evidence>
<dbReference type="GO" id="GO:0051287">
    <property type="term" value="F:NAD binding"/>
    <property type="evidence" value="ECO:0007669"/>
    <property type="project" value="InterPro"/>
</dbReference>
<evidence type="ECO:0000256" key="2">
    <source>
        <dbReference type="ARBA" id="ARBA00022516"/>
    </source>
</evidence>
<dbReference type="PANTHER" id="PTHR11728">
    <property type="entry name" value="GLYCEROL-3-PHOSPHATE DEHYDROGENASE"/>
    <property type="match status" value="1"/>
</dbReference>
<feature type="binding site" evidence="16">
    <location>
        <begin position="7"/>
        <end position="12"/>
    </location>
    <ligand>
        <name>NAD(+)</name>
        <dbReference type="ChEBI" id="CHEBI:57540"/>
    </ligand>
</feature>
<dbReference type="NCBIfam" id="NF000941">
    <property type="entry name" value="PRK00094.1-3"/>
    <property type="match status" value="1"/>
</dbReference>
<dbReference type="HAMAP" id="MF_00394">
    <property type="entry name" value="NAD_Glyc3P_dehydrog"/>
    <property type="match status" value="1"/>
</dbReference>
<evidence type="ECO:0000256" key="15">
    <source>
        <dbReference type="PIRSR" id="PIRSR000114-2"/>
    </source>
</evidence>
<dbReference type="Pfam" id="PF07479">
    <property type="entry name" value="NAD_Gly3P_dh_C"/>
    <property type="match status" value="1"/>
</dbReference>
<organism evidence="20 21">
    <name type="scientific">Wujia chipingensis</name>
    <dbReference type="NCBI Taxonomy" id="2763670"/>
    <lineage>
        <taxon>Bacteria</taxon>
        <taxon>Bacillati</taxon>
        <taxon>Bacillota</taxon>
        <taxon>Clostridia</taxon>
        <taxon>Lachnospirales</taxon>
        <taxon>Lachnospiraceae</taxon>
        <taxon>Wujia</taxon>
    </lineage>
</organism>
<evidence type="ECO:0000256" key="3">
    <source>
        <dbReference type="ARBA" id="ARBA00022857"/>
    </source>
</evidence>
<evidence type="ECO:0000259" key="19">
    <source>
        <dbReference type="Pfam" id="PF07479"/>
    </source>
</evidence>
<comment type="subcellular location">
    <subcellularLocation>
        <location evidence="13">Cytoplasm</location>
    </subcellularLocation>
</comment>
<dbReference type="UniPathway" id="UPA00940"/>
<keyword evidence="2 13" id="KW-0444">Lipid biosynthesis</keyword>
<keyword evidence="7 13" id="KW-0594">Phospholipid biosynthesis</keyword>
<dbReference type="EC" id="1.1.1.94" evidence="10 13"/>
<feature type="binding site" evidence="13">
    <location>
        <position position="251"/>
    </location>
    <ligand>
        <name>sn-glycerol 3-phosphate</name>
        <dbReference type="ChEBI" id="CHEBI:57597"/>
    </ligand>
</feature>
<evidence type="ECO:0000256" key="9">
    <source>
        <dbReference type="ARBA" id="ARBA00052716"/>
    </source>
</evidence>
<feature type="binding site" evidence="13">
    <location>
        <position position="276"/>
    </location>
    <ligand>
        <name>NADPH</name>
        <dbReference type="ChEBI" id="CHEBI:57783"/>
    </ligand>
</feature>
<evidence type="ECO:0000313" key="20">
    <source>
        <dbReference type="EMBL" id="QNM00875.1"/>
    </source>
</evidence>
<comment type="similarity">
    <text evidence="1 13 17">Belongs to the NAD-dependent glycerol-3-phosphate dehydrogenase family.</text>
</comment>
<evidence type="ECO:0000256" key="17">
    <source>
        <dbReference type="RuleBase" id="RU000437"/>
    </source>
</evidence>
<evidence type="ECO:0000256" key="14">
    <source>
        <dbReference type="PIRSR" id="PIRSR000114-1"/>
    </source>
</evidence>
<dbReference type="KEGG" id="wcp:H9Q76_06275"/>
<feature type="binding site" evidence="13">
    <location>
        <position position="253"/>
    </location>
    <ligand>
        <name>sn-glycerol 3-phosphate</name>
        <dbReference type="ChEBI" id="CHEBI:57597"/>
    </ligand>
</feature>
<dbReference type="Gene3D" id="1.10.1040.10">
    <property type="entry name" value="N-(1-d-carboxylethyl)-l-norvaline Dehydrogenase, domain 2"/>
    <property type="match status" value="1"/>
</dbReference>
<keyword evidence="4 13" id="KW-0560">Oxidoreductase</keyword>
<dbReference type="RefSeq" id="WP_021985599.1">
    <property type="nucleotide sequence ID" value="NZ_CP060632.1"/>
</dbReference>
<keyword evidence="8 13" id="KW-1208">Phospholipid metabolism</keyword>
<comment type="pathway">
    <text evidence="13">Membrane lipid metabolism; glycerophospholipid metabolism.</text>
</comment>
<feature type="binding site" evidence="13">
    <location>
        <position position="11"/>
    </location>
    <ligand>
        <name>NADPH</name>
        <dbReference type="ChEBI" id="CHEBI:57783"/>
    </ligand>
</feature>
<dbReference type="InterPro" id="IPR011128">
    <property type="entry name" value="G3P_DH_NAD-dep_N"/>
</dbReference>
<dbReference type="Proteomes" id="UP000515819">
    <property type="component" value="Chromosome"/>
</dbReference>
<dbReference type="PRINTS" id="PR00077">
    <property type="entry name" value="GPDHDRGNASE"/>
</dbReference>
<feature type="active site" description="Proton acceptor" evidence="13 14">
    <location>
        <position position="188"/>
    </location>
</feature>
<dbReference type="InterPro" id="IPR036291">
    <property type="entry name" value="NAD(P)-bd_dom_sf"/>
</dbReference>
<evidence type="ECO:0000256" key="5">
    <source>
        <dbReference type="ARBA" id="ARBA00023027"/>
    </source>
</evidence>
<reference evidence="20 21" key="1">
    <citation type="submission" date="2020-08" db="EMBL/GenBank/DDBJ databases">
        <authorList>
            <person name="Liu C."/>
            <person name="Sun Q."/>
        </authorList>
    </citation>
    <scope>NUCLEOTIDE SEQUENCE [LARGE SCALE GENOMIC DNA]</scope>
    <source>
        <strain evidence="20 21">NSJ-4</strain>
    </source>
</reference>
<evidence type="ECO:0000256" key="11">
    <source>
        <dbReference type="ARBA" id="ARBA00069372"/>
    </source>
</evidence>
<feature type="domain" description="Glycerol-3-phosphate dehydrogenase NAD-dependent C-terminal" evidence="19">
    <location>
        <begin position="177"/>
        <end position="316"/>
    </location>
</feature>
<dbReference type="NCBIfam" id="NF000942">
    <property type="entry name" value="PRK00094.1-4"/>
    <property type="match status" value="1"/>
</dbReference>
<dbReference type="InterPro" id="IPR008927">
    <property type="entry name" value="6-PGluconate_DH-like_C_sf"/>
</dbReference>
<accession>A0A7G9FQP3</accession>
<comment type="caution">
    <text evidence="13">Lacks conserved residue(s) required for the propagation of feature annotation.</text>
</comment>
<dbReference type="Pfam" id="PF01210">
    <property type="entry name" value="NAD_Gly3P_dh_N"/>
    <property type="match status" value="1"/>
</dbReference>